<dbReference type="Gene3D" id="3.40.50.360">
    <property type="match status" value="1"/>
</dbReference>
<gene>
    <name evidence="2" type="ORF">K1Y72_12075</name>
</gene>
<dbReference type="Pfam" id="PF03358">
    <property type="entry name" value="FMN_red"/>
    <property type="match status" value="1"/>
</dbReference>
<accession>A0ABS7FRV0</accession>
<name>A0ABS7FRV0_9ACTN</name>
<proteinExistence type="predicted"/>
<dbReference type="Proteomes" id="UP000774570">
    <property type="component" value="Unassembled WGS sequence"/>
</dbReference>
<dbReference type="PANTHER" id="PTHR30546">
    <property type="entry name" value="FLAVODOXIN-RELATED PROTEIN WRBA-RELATED"/>
    <property type="match status" value="1"/>
</dbReference>
<organism evidence="2 3">
    <name type="scientific">Actinomadura parmotrematis</name>
    <dbReference type="NCBI Taxonomy" id="2864039"/>
    <lineage>
        <taxon>Bacteria</taxon>
        <taxon>Bacillati</taxon>
        <taxon>Actinomycetota</taxon>
        <taxon>Actinomycetes</taxon>
        <taxon>Streptosporangiales</taxon>
        <taxon>Thermomonosporaceae</taxon>
        <taxon>Actinomadura</taxon>
    </lineage>
</organism>
<dbReference type="InterPro" id="IPR005025">
    <property type="entry name" value="FMN_Rdtase-like_dom"/>
</dbReference>
<reference evidence="2 3" key="1">
    <citation type="submission" date="2021-07" db="EMBL/GenBank/DDBJ databases">
        <title>Actinomadura sp. PM05-2 isolated from lichen.</title>
        <authorList>
            <person name="Somphong A."/>
            <person name="Phongsopitanun W."/>
            <person name="Tanasupawat S."/>
            <person name="Peongsungnone V."/>
        </authorList>
    </citation>
    <scope>NUCLEOTIDE SEQUENCE [LARGE SCALE GENOMIC DNA]</scope>
    <source>
        <strain evidence="2 3">PM05-2</strain>
    </source>
</reference>
<dbReference type="InterPro" id="IPR008254">
    <property type="entry name" value="Flavodoxin/NO_synth"/>
</dbReference>
<dbReference type="PROSITE" id="PS50902">
    <property type="entry name" value="FLAVODOXIN_LIKE"/>
    <property type="match status" value="1"/>
</dbReference>
<feature type="domain" description="Flavodoxin-like" evidence="1">
    <location>
        <begin position="6"/>
        <end position="156"/>
    </location>
</feature>
<keyword evidence="3" id="KW-1185">Reference proteome</keyword>
<evidence type="ECO:0000259" key="1">
    <source>
        <dbReference type="PROSITE" id="PS50902"/>
    </source>
</evidence>
<comment type="caution">
    <text evidence="2">The sequence shown here is derived from an EMBL/GenBank/DDBJ whole genome shotgun (WGS) entry which is preliminary data.</text>
</comment>
<dbReference type="SUPFAM" id="SSF52218">
    <property type="entry name" value="Flavoproteins"/>
    <property type="match status" value="1"/>
</dbReference>
<evidence type="ECO:0000313" key="2">
    <source>
        <dbReference type="EMBL" id="MBW8483112.1"/>
    </source>
</evidence>
<protein>
    <submittedName>
        <fullName evidence="2">Flavodoxin family protein</fullName>
    </submittedName>
</protein>
<dbReference type="PANTHER" id="PTHR30546:SF23">
    <property type="entry name" value="FLAVOPROTEIN-LIKE PROTEIN YCP4-RELATED"/>
    <property type="match status" value="1"/>
</dbReference>
<dbReference type="InterPro" id="IPR029039">
    <property type="entry name" value="Flavoprotein-like_sf"/>
</dbReference>
<sequence>MAVISVAVAYHSGYGHTARQAEAVAEGARGVPGTKVDLLPVDAPDAALWTALDGADAIVFGSPTYMGGASAAFKAFAERTGAVMQDGLRWKDKVAAGFTNSGSMSGDKLHTLVGLALLAAQHGMVWVGMAQPAGWNTSTGSAEDLNRLGGWLGALAQSDHDLGPDVAPPATDLRTAAHLGHRVATVTHLLRRGQESPAA</sequence>
<evidence type="ECO:0000313" key="3">
    <source>
        <dbReference type="Proteomes" id="UP000774570"/>
    </source>
</evidence>
<dbReference type="EMBL" id="JAIBOA010000006">
    <property type="protein sequence ID" value="MBW8483112.1"/>
    <property type="molecule type" value="Genomic_DNA"/>
</dbReference>
<dbReference type="RefSeq" id="WP_220166089.1">
    <property type="nucleotide sequence ID" value="NZ_JAIBOA010000006.1"/>
</dbReference>